<feature type="compositionally biased region" description="Basic residues" evidence="1">
    <location>
        <begin position="13"/>
        <end position="23"/>
    </location>
</feature>
<evidence type="ECO:0000256" key="1">
    <source>
        <dbReference type="SAM" id="MobiDB-lite"/>
    </source>
</evidence>
<feature type="non-terminal residue" evidence="2">
    <location>
        <position position="128"/>
    </location>
</feature>
<keyword evidence="3" id="KW-1185">Reference proteome</keyword>
<feature type="region of interest" description="Disordered" evidence="1">
    <location>
        <begin position="1"/>
        <end position="31"/>
    </location>
</feature>
<reference evidence="2 3" key="1">
    <citation type="submission" date="2015-09" db="EMBL/GenBank/DDBJ databases">
        <title>Draft genome of the parasitic nematode Teladorsagia circumcincta isolate WARC Sus (inbred).</title>
        <authorList>
            <person name="Mitreva M."/>
        </authorList>
    </citation>
    <scope>NUCLEOTIDE SEQUENCE [LARGE SCALE GENOMIC DNA]</scope>
    <source>
        <strain evidence="2 3">S</strain>
    </source>
</reference>
<dbReference type="Proteomes" id="UP000230423">
    <property type="component" value="Unassembled WGS sequence"/>
</dbReference>
<sequence length="128" mass="14638">MHHEAQTINKKTKEQKKRRRKRSGNNVKGITKKNSSYTYQLLRSMSAVHPVSDGLPPAPRPVVYRWFPSWRLLTSSLLCLCFASVHMMNSNMGMAVVCMVNSSEFVDENQTIPEEGAAPRLRWTSDQE</sequence>
<dbReference type="AlphaFoldDB" id="A0A2G9U8J9"/>
<dbReference type="OrthoDB" id="2985014at2759"/>
<name>A0A2G9U8J9_TELCI</name>
<proteinExistence type="predicted"/>
<dbReference type="EMBL" id="KZ348688">
    <property type="protein sequence ID" value="PIO65830.1"/>
    <property type="molecule type" value="Genomic_DNA"/>
</dbReference>
<evidence type="ECO:0000313" key="3">
    <source>
        <dbReference type="Proteomes" id="UP000230423"/>
    </source>
</evidence>
<protein>
    <submittedName>
        <fullName evidence="2">Uncharacterized protein</fullName>
    </submittedName>
</protein>
<organism evidence="2 3">
    <name type="scientific">Teladorsagia circumcincta</name>
    <name type="common">Brown stomach worm</name>
    <name type="synonym">Ostertagia circumcincta</name>
    <dbReference type="NCBI Taxonomy" id="45464"/>
    <lineage>
        <taxon>Eukaryota</taxon>
        <taxon>Metazoa</taxon>
        <taxon>Ecdysozoa</taxon>
        <taxon>Nematoda</taxon>
        <taxon>Chromadorea</taxon>
        <taxon>Rhabditida</taxon>
        <taxon>Rhabditina</taxon>
        <taxon>Rhabditomorpha</taxon>
        <taxon>Strongyloidea</taxon>
        <taxon>Trichostrongylidae</taxon>
        <taxon>Teladorsagia</taxon>
    </lineage>
</organism>
<accession>A0A2G9U8J9</accession>
<evidence type="ECO:0000313" key="2">
    <source>
        <dbReference type="EMBL" id="PIO65830.1"/>
    </source>
</evidence>
<gene>
    <name evidence="2" type="ORF">TELCIR_12479</name>
</gene>